<dbReference type="AlphaFoldDB" id="F5SWX4"/>
<comment type="caution">
    <text evidence="1">The sequence shown here is derived from an EMBL/GenBank/DDBJ whole genome shotgun (WGS) entry which is preliminary data.</text>
</comment>
<evidence type="ECO:0000313" key="2">
    <source>
        <dbReference type="Proteomes" id="UP000003544"/>
    </source>
</evidence>
<dbReference type="STRING" id="1026882.MAMP_01861"/>
<dbReference type="EMBL" id="AFIG01000001">
    <property type="protein sequence ID" value="EGL54867.1"/>
    <property type="molecule type" value="Genomic_DNA"/>
</dbReference>
<gene>
    <name evidence="1" type="ORF">MAMP_01861</name>
</gene>
<sequence>MALILILSRVLGVANASKREVGASLDNADTAPATVSEMR</sequence>
<reference evidence="1 2" key="1">
    <citation type="journal article" date="2011" name="J. Bacteriol.">
        <title>Draft genome sequence of Methylophaga aminisulfidivorans MP T.</title>
        <authorList>
            <person name="Han G.H."/>
            <person name="Kim W."/>
            <person name="Chun J."/>
            <person name="Kim S.W."/>
        </authorList>
    </citation>
    <scope>NUCLEOTIDE SEQUENCE [LARGE SCALE GENOMIC DNA]</scope>
    <source>
        <strain evidence="2">MP(T)</strain>
    </source>
</reference>
<accession>F5SWX4</accession>
<organism evidence="1 2">
    <name type="scientific">Methylophaga aminisulfidivorans MP</name>
    <dbReference type="NCBI Taxonomy" id="1026882"/>
    <lineage>
        <taxon>Bacteria</taxon>
        <taxon>Pseudomonadati</taxon>
        <taxon>Pseudomonadota</taxon>
        <taxon>Gammaproteobacteria</taxon>
        <taxon>Thiotrichales</taxon>
        <taxon>Piscirickettsiaceae</taxon>
        <taxon>Methylophaga</taxon>
    </lineage>
</organism>
<evidence type="ECO:0000313" key="1">
    <source>
        <dbReference type="EMBL" id="EGL54867.1"/>
    </source>
</evidence>
<dbReference type="Proteomes" id="UP000003544">
    <property type="component" value="Unassembled WGS sequence"/>
</dbReference>
<protein>
    <submittedName>
        <fullName evidence="1">Uncharacterized protein</fullName>
    </submittedName>
</protein>
<proteinExistence type="predicted"/>
<name>F5SWX4_9GAMM</name>
<keyword evidence="2" id="KW-1185">Reference proteome</keyword>